<dbReference type="InterPro" id="IPR003849">
    <property type="entry name" value="Preprotein_translocase_YajC"/>
</dbReference>
<dbReference type="OrthoDB" id="9800132at2"/>
<evidence type="ECO:0000256" key="1">
    <source>
        <dbReference type="ARBA" id="ARBA00004162"/>
    </source>
</evidence>
<evidence type="ECO:0000256" key="2">
    <source>
        <dbReference type="ARBA" id="ARBA00006742"/>
    </source>
</evidence>
<evidence type="ECO:0000256" key="6">
    <source>
        <dbReference type="ARBA" id="ARBA00022927"/>
    </source>
</evidence>
<protein>
    <submittedName>
        <fullName evidence="12">Preprotein translocase subunit YajC</fullName>
    </submittedName>
</protein>
<accession>A0A6C2C3A3</accession>
<evidence type="ECO:0000256" key="9">
    <source>
        <dbReference type="ARBA" id="ARBA00023136"/>
    </source>
</evidence>
<keyword evidence="6" id="KW-0653">Protein transport</keyword>
<dbReference type="GO" id="GO:0005886">
    <property type="term" value="C:plasma membrane"/>
    <property type="evidence" value="ECO:0007669"/>
    <property type="project" value="UniProtKB-SubCell"/>
</dbReference>
<dbReference type="GO" id="GO:0015031">
    <property type="term" value="P:protein transport"/>
    <property type="evidence" value="ECO:0007669"/>
    <property type="project" value="UniProtKB-KW"/>
</dbReference>
<feature type="region of interest" description="Disordered" evidence="10">
    <location>
        <begin position="92"/>
        <end position="131"/>
    </location>
</feature>
<comment type="subcellular location">
    <subcellularLocation>
        <location evidence="1">Cell membrane</location>
        <topology evidence="1">Single-pass membrane protein</topology>
    </subcellularLocation>
</comment>
<feature type="compositionally biased region" description="Basic and acidic residues" evidence="10">
    <location>
        <begin position="92"/>
        <end position="107"/>
    </location>
</feature>
<evidence type="ECO:0000313" key="13">
    <source>
        <dbReference type="Proteomes" id="UP000371977"/>
    </source>
</evidence>
<keyword evidence="5 11" id="KW-0812">Transmembrane</keyword>
<keyword evidence="7 11" id="KW-1133">Transmembrane helix</keyword>
<evidence type="ECO:0000256" key="8">
    <source>
        <dbReference type="ARBA" id="ARBA00023010"/>
    </source>
</evidence>
<sequence length="131" mass="14714">MNSMNILLILGLFVVMYFFMIRPQQQQQKKRVEMLSNLQKGSEVILRSGLHGKIDSLDNENKTMTIDADGVYMTFEQSAILSIVALDKHVEAKPDKREVKREEKAVESEAPVEEAVASETPAEDSATEAKD</sequence>
<keyword evidence="4" id="KW-1003">Cell membrane</keyword>
<evidence type="ECO:0000256" key="4">
    <source>
        <dbReference type="ARBA" id="ARBA00022475"/>
    </source>
</evidence>
<dbReference type="Proteomes" id="UP000371977">
    <property type="component" value="Unassembled WGS sequence"/>
</dbReference>
<dbReference type="RefSeq" id="WP_148623404.1">
    <property type="nucleotide sequence ID" value="NZ_SDGZ01000023.1"/>
</dbReference>
<dbReference type="PRINTS" id="PR01853">
    <property type="entry name" value="YAJCTRNLCASE"/>
</dbReference>
<dbReference type="PANTHER" id="PTHR33909:SF1">
    <property type="entry name" value="SEC TRANSLOCON ACCESSORY COMPLEX SUBUNIT YAJC"/>
    <property type="match status" value="1"/>
</dbReference>
<feature type="transmembrane region" description="Helical" evidence="11">
    <location>
        <begin position="6"/>
        <end position="21"/>
    </location>
</feature>
<comment type="similarity">
    <text evidence="2">Belongs to the YajC family.</text>
</comment>
<dbReference type="SMART" id="SM01323">
    <property type="entry name" value="YajC"/>
    <property type="match status" value="1"/>
</dbReference>
<proteinExistence type="inferred from homology"/>
<evidence type="ECO:0000256" key="7">
    <source>
        <dbReference type="ARBA" id="ARBA00022989"/>
    </source>
</evidence>
<keyword evidence="3" id="KW-0813">Transport</keyword>
<evidence type="ECO:0000256" key="11">
    <source>
        <dbReference type="SAM" id="Phobius"/>
    </source>
</evidence>
<evidence type="ECO:0000256" key="10">
    <source>
        <dbReference type="SAM" id="MobiDB-lite"/>
    </source>
</evidence>
<organism evidence="12 13">
    <name type="scientific">Weissella muntiaci</name>
    <dbReference type="NCBI Taxonomy" id="2508881"/>
    <lineage>
        <taxon>Bacteria</taxon>
        <taxon>Bacillati</taxon>
        <taxon>Bacillota</taxon>
        <taxon>Bacilli</taxon>
        <taxon>Lactobacillales</taxon>
        <taxon>Lactobacillaceae</taxon>
        <taxon>Weissella</taxon>
    </lineage>
</organism>
<dbReference type="Pfam" id="PF02699">
    <property type="entry name" value="YajC"/>
    <property type="match status" value="1"/>
</dbReference>
<gene>
    <name evidence="12" type="primary">yajC</name>
    <name evidence="12" type="ORF">ESZ50_09575</name>
</gene>
<evidence type="ECO:0000313" key="12">
    <source>
        <dbReference type="EMBL" id="TYC48219.1"/>
    </source>
</evidence>
<comment type="caution">
    <text evidence="12">The sequence shown here is derived from an EMBL/GenBank/DDBJ whole genome shotgun (WGS) entry which is preliminary data.</text>
</comment>
<keyword evidence="9 11" id="KW-0472">Membrane</keyword>
<evidence type="ECO:0000256" key="3">
    <source>
        <dbReference type="ARBA" id="ARBA00022448"/>
    </source>
</evidence>
<keyword evidence="13" id="KW-1185">Reference proteome</keyword>
<feature type="compositionally biased region" description="Acidic residues" evidence="10">
    <location>
        <begin position="121"/>
        <end position="131"/>
    </location>
</feature>
<dbReference type="AlphaFoldDB" id="A0A6C2C3A3"/>
<dbReference type="PANTHER" id="PTHR33909">
    <property type="entry name" value="SEC TRANSLOCON ACCESSORY COMPLEX SUBUNIT YAJC"/>
    <property type="match status" value="1"/>
</dbReference>
<name>A0A6C2C3A3_9LACO</name>
<dbReference type="EMBL" id="SDGZ01000023">
    <property type="protein sequence ID" value="TYC48219.1"/>
    <property type="molecule type" value="Genomic_DNA"/>
</dbReference>
<keyword evidence="8" id="KW-0811">Translocation</keyword>
<evidence type="ECO:0000256" key="5">
    <source>
        <dbReference type="ARBA" id="ARBA00022692"/>
    </source>
</evidence>
<reference evidence="12 13" key="1">
    <citation type="submission" date="2019-01" db="EMBL/GenBank/DDBJ databases">
        <title>Weissella sp. nov., a novel lactic acid bacterium isolated from animal feces.</title>
        <authorList>
            <person name="Wang L.-T."/>
        </authorList>
    </citation>
    <scope>NUCLEOTIDE SEQUENCE [LARGE SCALE GENOMIC DNA]</scope>
    <source>
        <strain evidence="12 13">8H-2</strain>
    </source>
</reference>
<dbReference type="NCBIfam" id="TIGR00739">
    <property type="entry name" value="yajC"/>
    <property type="match status" value="1"/>
</dbReference>